<evidence type="ECO:0000256" key="5">
    <source>
        <dbReference type="ARBA" id="ARBA00022840"/>
    </source>
</evidence>
<dbReference type="GO" id="GO:0140359">
    <property type="term" value="F:ABC-type transporter activity"/>
    <property type="evidence" value="ECO:0007669"/>
    <property type="project" value="InterPro"/>
</dbReference>
<organism evidence="10">
    <name type="scientific">Spongospora subterranea</name>
    <dbReference type="NCBI Taxonomy" id="70186"/>
    <lineage>
        <taxon>Eukaryota</taxon>
        <taxon>Sar</taxon>
        <taxon>Rhizaria</taxon>
        <taxon>Endomyxa</taxon>
        <taxon>Phytomyxea</taxon>
        <taxon>Plasmodiophorida</taxon>
        <taxon>Plasmodiophoridae</taxon>
        <taxon>Spongospora</taxon>
    </lineage>
</organism>
<dbReference type="PROSITE" id="PS00211">
    <property type="entry name" value="ABC_TRANSPORTER_1"/>
    <property type="match status" value="1"/>
</dbReference>
<dbReference type="PANTHER" id="PTHR19229">
    <property type="entry name" value="ATP-BINDING CASSETTE TRANSPORTER SUBFAMILY A ABCA"/>
    <property type="match status" value="1"/>
</dbReference>
<keyword evidence="4" id="KW-0547">Nucleotide-binding</keyword>
<evidence type="ECO:0000313" key="10">
    <source>
        <dbReference type="EMBL" id="CRZ09288.1"/>
    </source>
</evidence>
<reference evidence="10" key="1">
    <citation type="submission" date="2015-04" db="EMBL/GenBank/DDBJ databases">
        <title>The genome sequence of the plant pathogenic Rhizarian Plasmodiophora brassicae reveals insights in its biotrophic life cycle and the origin of chitin synthesis.</title>
        <authorList>
            <person name="Schwelm A."/>
            <person name="Fogelqvist J."/>
            <person name="Knaust A."/>
            <person name="Julke S."/>
            <person name="Lilja T."/>
            <person name="Dhandapani V."/>
            <person name="Bonilla-Rosso G."/>
            <person name="Karlsson M."/>
            <person name="Shevchenko A."/>
            <person name="Choi S.R."/>
            <person name="Kim H.G."/>
            <person name="Park J.Y."/>
            <person name="Lim Y.P."/>
            <person name="Ludwig-Muller J."/>
            <person name="Dixelius C."/>
        </authorList>
    </citation>
    <scope>NUCLEOTIDE SEQUENCE</scope>
    <source>
        <tissue evidence="10">Potato root galls</tissue>
    </source>
</reference>
<dbReference type="InterPro" id="IPR027417">
    <property type="entry name" value="P-loop_NTPase"/>
</dbReference>
<feature type="transmembrane region" description="Helical" evidence="8">
    <location>
        <begin position="391"/>
        <end position="412"/>
    </location>
</feature>
<evidence type="ECO:0000256" key="4">
    <source>
        <dbReference type="ARBA" id="ARBA00022741"/>
    </source>
</evidence>
<keyword evidence="7 8" id="KW-0472">Membrane</keyword>
<dbReference type="AlphaFoldDB" id="A0A0H5R581"/>
<dbReference type="Gene3D" id="3.40.50.300">
    <property type="entry name" value="P-loop containing nucleotide triphosphate hydrolases"/>
    <property type="match status" value="1"/>
</dbReference>
<protein>
    <recommendedName>
        <fullName evidence="9">ABC transporter domain-containing protein</fullName>
    </recommendedName>
</protein>
<dbReference type="GO" id="GO:0016887">
    <property type="term" value="F:ATP hydrolysis activity"/>
    <property type="evidence" value="ECO:0007669"/>
    <property type="project" value="InterPro"/>
</dbReference>
<proteinExistence type="predicted"/>
<dbReference type="GO" id="GO:0016020">
    <property type="term" value="C:membrane"/>
    <property type="evidence" value="ECO:0007669"/>
    <property type="project" value="UniProtKB-SubCell"/>
</dbReference>
<dbReference type="EMBL" id="HACM01008846">
    <property type="protein sequence ID" value="CRZ09288.1"/>
    <property type="molecule type" value="Transcribed_RNA"/>
</dbReference>
<feature type="transmembrane region" description="Helical" evidence="8">
    <location>
        <begin position="466"/>
        <end position="487"/>
    </location>
</feature>
<name>A0A0H5R581_9EUKA</name>
<dbReference type="Pfam" id="PF00005">
    <property type="entry name" value="ABC_tran"/>
    <property type="match status" value="1"/>
</dbReference>
<dbReference type="InterPro" id="IPR003439">
    <property type="entry name" value="ABC_transporter-like_ATP-bd"/>
</dbReference>
<evidence type="ECO:0000256" key="3">
    <source>
        <dbReference type="ARBA" id="ARBA00022692"/>
    </source>
</evidence>
<sequence length="871" mass="97548">MGYESQVTPIHSDRFVGRNVLQKQTLFIQVIALFKKSCIVQKRQYMTNIFQLFFPLSMILLLLMGQSYINSVVREGNNQFIPAVDHPSVIQPSLLLSYGTRLIDGEYGRFLMKDNGFDIMNNRTTGLYSKFVLPTQSNSRKGVVAFRASRYKSRRRASETYVDPHPFLISKLNFFNSNSQAETDSLIYKEWESPDAFTGGLVVNEAGPDLFKYSILVNRALTNLQDMPALLGLMSNAVFRMLASRNGTVDVTSSSQVYLSGTKHFPTAKIKFEFDIMTIGGPNLYIYIFSFPFPVFMYNIVSERESNIRTLMKTMGLQRNVHFLVTYVFNFIFYSFAMGFLILAACVLEIRFFTQNSFGTYFLLLFIWGHVICASAFLVSGLFRKSKTTTVVGYLIVFASGLISCTLVANFVSSEYTSASTMFFIQLFPPFALYRGLLSLRDGVAFGNTGLSMSDILESDTHLLSVYIYLACEWLAIVTLAWVLEVYGNPIHRTKKYLLAKRAVPILPNNEYVALPDDLSDGGLEDCQYEGQDVIQEANKALDETSEEPVLIRRLRKVYSGGGSTKDKIAVKGLSMTVRFGECLGFLGSNGAGKSTTLSMLCGHVKPTSGNARIFGKYIDEDLDSIYALLGVCPQDNVLWGELTGGEHLEFFGSLKGLRDAELENAVVSSLRDVDLLCVRHKSARQYSGGMKRRLSVAIAFIGNPSLVLLDEPTTGLDPAARKNLWAVIHKYKKSCALILTTHSMEEAENLCDRVAIFEAGHLRCIGTSSALKKRFEQGYKLTIISDGCRDQEIIDYITRMSPSAIMLNKLCGIITYEIPTRTVRLSEIFRELDSSKKDLGILDWCIANTTLEEVFVRIATGAYNARNCQF</sequence>
<evidence type="ECO:0000256" key="7">
    <source>
        <dbReference type="ARBA" id="ARBA00023136"/>
    </source>
</evidence>
<accession>A0A0H5R581</accession>
<dbReference type="SUPFAM" id="SSF52540">
    <property type="entry name" value="P-loop containing nucleoside triphosphate hydrolases"/>
    <property type="match status" value="1"/>
</dbReference>
<dbReference type="InterPro" id="IPR013525">
    <property type="entry name" value="ABC2_TM"/>
</dbReference>
<keyword evidence="3 8" id="KW-0812">Transmembrane</keyword>
<feature type="transmembrane region" description="Helical" evidence="8">
    <location>
        <begin position="321"/>
        <end position="352"/>
    </location>
</feature>
<dbReference type="SMART" id="SM00382">
    <property type="entry name" value="AAA"/>
    <property type="match status" value="1"/>
</dbReference>
<dbReference type="FunFam" id="3.40.50.300:FF:000665">
    <property type="entry name" value="ABC transporter A family member 2"/>
    <property type="match status" value="1"/>
</dbReference>
<dbReference type="PANTHER" id="PTHR19229:SF154">
    <property type="entry name" value="ABC TRANSPORTER A FAMILY MEMBER 3-RELATED"/>
    <property type="match status" value="1"/>
</dbReference>
<dbReference type="InterPro" id="IPR003593">
    <property type="entry name" value="AAA+_ATPase"/>
</dbReference>
<dbReference type="InterPro" id="IPR017871">
    <property type="entry name" value="ABC_transporter-like_CS"/>
</dbReference>
<keyword evidence="2" id="KW-0813">Transport</keyword>
<evidence type="ECO:0000256" key="6">
    <source>
        <dbReference type="ARBA" id="ARBA00022989"/>
    </source>
</evidence>
<dbReference type="GO" id="GO:0005524">
    <property type="term" value="F:ATP binding"/>
    <property type="evidence" value="ECO:0007669"/>
    <property type="project" value="UniProtKB-KW"/>
</dbReference>
<feature type="transmembrane region" description="Helical" evidence="8">
    <location>
        <begin position="284"/>
        <end position="301"/>
    </location>
</feature>
<feature type="transmembrane region" description="Helical" evidence="8">
    <location>
        <begin position="49"/>
        <end position="69"/>
    </location>
</feature>
<evidence type="ECO:0000256" key="8">
    <source>
        <dbReference type="SAM" id="Phobius"/>
    </source>
</evidence>
<dbReference type="PROSITE" id="PS50893">
    <property type="entry name" value="ABC_TRANSPORTER_2"/>
    <property type="match status" value="1"/>
</dbReference>
<dbReference type="GO" id="GO:0005319">
    <property type="term" value="F:lipid transporter activity"/>
    <property type="evidence" value="ECO:0007669"/>
    <property type="project" value="TreeGrafter"/>
</dbReference>
<evidence type="ECO:0000256" key="1">
    <source>
        <dbReference type="ARBA" id="ARBA00004141"/>
    </source>
</evidence>
<keyword evidence="5" id="KW-0067">ATP-binding</keyword>
<dbReference type="Pfam" id="PF12698">
    <property type="entry name" value="ABC2_membrane_3"/>
    <property type="match status" value="1"/>
</dbReference>
<feature type="transmembrane region" description="Helical" evidence="8">
    <location>
        <begin position="358"/>
        <end position="379"/>
    </location>
</feature>
<dbReference type="InterPro" id="IPR026082">
    <property type="entry name" value="ABCA"/>
</dbReference>
<feature type="domain" description="ABC transporter" evidence="9">
    <location>
        <begin position="553"/>
        <end position="785"/>
    </location>
</feature>
<evidence type="ECO:0000256" key="2">
    <source>
        <dbReference type="ARBA" id="ARBA00022448"/>
    </source>
</evidence>
<comment type="subcellular location">
    <subcellularLocation>
        <location evidence="1">Membrane</location>
        <topology evidence="1">Multi-pass membrane protein</topology>
    </subcellularLocation>
</comment>
<evidence type="ECO:0000259" key="9">
    <source>
        <dbReference type="PROSITE" id="PS50893"/>
    </source>
</evidence>
<dbReference type="CDD" id="cd03263">
    <property type="entry name" value="ABC_subfamily_A"/>
    <property type="match status" value="1"/>
</dbReference>
<keyword evidence="6 8" id="KW-1133">Transmembrane helix</keyword>